<dbReference type="GO" id="GO:0071972">
    <property type="term" value="F:peptidoglycan L,D-transpeptidase activity"/>
    <property type="evidence" value="ECO:0007669"/>
    <property type="project" value="TreeGrafter"/>
</dbReference>
<evidence type="ECO:0000256" key="7">
    <source>
        <dbReference type="ARBA" id="ARBA00022989"/>
    </source>
</evidence>
<proteinExistence type="predicted"/>
<keyword evidence="6" id="KW-0573">Peptidoglycan synthesis</keyword>
<reference evidence="11 12" key="1">
    <citation type="journal article" date="2020" name="Microb. Genom.">
        <title>Genetic diversity of clinical and environmental Mucorales isolates obtained from an investigation of mucormycosis cases among solid organ transplant recipients.</title>
        <authorList>
            <person name="Nguyen M.H."/>
            <person name="Kaul D."/>
            <person name="Muto C."/>
            <person name="Cheng S.J."/>
            <person name="Richter R.A."/>
            <person name="Bruno V.M."/>
            <person name="Liu G."/>
            <person name="Beyhan S."/>
            <person name="Sundermann A.J."/>
            <person name="Mounaud S."/>
            <person name="Pasculle A.W."/>
            <person name="Nierman W.C."/>
            <person name="Driscoll E."/>
            <person name="Cumbie R."/>
            <person name="Clancy C.J."/>
            <person name="Dupont C.L."/>
        </authorList>
    </citation>
    <scope>NUCLEOTIDE SEQUENCE [LARGE SCALE GENOMIC DNA]</scope>
    <source>
        <strain evidence="11 12">GL24</strain>
    </source>
</reference>
<dbReference type="PANTHER" id="PTHR30627:SF2">
    <property type="entry name" value="PEPTIDOGLYCAN D,D-TRANSPEPTIDASE MRDA"/>
    <property type="match status" value="1"/>
</dbReference>
<evidence type="ECO:0000256" key="2">
    <source>
        <dbReference type="ARBA" id="ARBA00004236"/>
    </source>
</evidence>
<keyword evidence="5" id="KW-0133">Cell shape</keyword>
<keyword evidence="7 9" id="KW-1133">Transmembrane helix</keyword>
<dbReference type="AlphaFoldDB" id="A0A9P7C268"/>
<keyword evidence="9" id="KW-0472">Membrane</keyword>
<name>A0A9P7C268_9FUNG</name>
<evidence type="ECO:0000256" key="4">
    <source>
        <dbReference type="ARBA" id="ARBA00022692"/>
    </source>
</evidence>
<dbReference type="InterPro" id="IPR005311">
    <property type="entry name" value="PBP_dimer"/>
</dbReference>
<sequence>MGLWPLVFVLLDAVRFGKRGRLAMIPRRQVKNPHAEAEQFRRRAALGFLGVLVCLLGLGGWYFKLQVLDHDVYATRSEANRIKPRPVVPGRGMIYDRNGRLLAENVPAFRLDVTPDKNWKRSTSRARRAASSCRSR</sequence>
<protein>
    <recommendedName>
        <fullName evidence="10">Penicillin-binding protein dimerisation domain-containing protein</fullName>
    </recommendedName>
</protein>
<evidence type="ECO:0000256" key="6">
    <source>
        <dbReference type="ARBA" id="ARBA00022984"/>
    </source>
</evidence>
<gene>
    <name evidence="11" type="ORF">G6F50_016380</name>
</gene>
<dbReference type="InterPro" id="IPR050515">
    <property type="entry name" value="Beta-lactam/transpept"/>
</dbReference>
<evidence type="ECO:0000256" key="3">
    <source>
        <dbReference type="ARBA" id="ARBA00022475"/>
    </source>
</evidence>
<evidence type="ECO:0000256" key="9">
    <source>
        <dbReference type="SAM" id="Phobius"/>
    </source>
</evidence>
<comment type="caution">
    <text evidence="11">The sequence shown here is derived from an EMBL/GenBank/DDBJ whole genome shotgun (WGS) entry which is preliminary data.</text>
</comment>
<feature type="domain" description="Penicillin-binding protein dimerisation" evidence="10">
    <location>
        <begin position="88"/>
        <end position="124"/>
    </location>
</feature>
<feature type="transmembrane region" description="Helical" evidence="9">
    <location>
        <begin position="44"/>
        <end position="63"/>
    </location>
</feature>
<evidence type="ECO:0000256" key="8">
    <source>
        <dbReference type="ARBA" id="ARBA00023316"/>
    </source>
</evidence>
<keyword evidence="8" id="KW-0961">Cell wall biogenesis/degradation</keyword>
<keyword evidence="3" id="KW-1003">Cell membrane</keyword>
<dbReference type="Pfam" id="PF03717">
    <property type="entry name" value="PBP_dimer"/>
    <property type="match status" value="1"/>
</dbReference>
<keyword evidence="4 9" id="KW-0812">Transmembrane</keyword>
<dbReference type="EMBL" id="JAANIU010010235">
    <property type="protein sequence ID" value="KAG1532038.1"/>
    <property type="molecule type" value="Genomic_DNA"/>
</dbReference>
<organism evidence="11 12">
    <name type="scientific">Rhizopus delemar</name>
    <dbReference type="NCBI Taxonomy" id="936053"/>
    <lineage>
        <taxon>Eukaryota</taxon>
        <taxon>Fungi</taxon>
        <taxon>Fungi incertae sedis</taxon>
        <taxon>Mucoromycota</taxon>
        <taxon>Mucoromycotina</taxon>
        <taxon>Mucoromycetes</taxon>
        <taxon>Mucorales</taxon>
        <taxon>Mucorineae</taxon>
        <taxon>Rhizopodaceae</taxon>
        <taxon>Rhizopus</taxon>
    </lineage>
</organism>
<keyword evidence="12" id="KW-1185">Reference proteome</keyword>
<evidence type="ECO:0000256" key="5">
    <source>
        <dbReference type="ARBA" id="ARBA00022960"/>
    </source>
</evidence>
<dbReference type="GO" id="GO:0008658">
    <property type="term" value="F:penicillin binding"/>
    <property type="evidence" value="ECO:0007669"/>
    <property type="project" value="InterPro"/>
</dbReference>
<dbReference type="InterPro" id="IPR036138">
    <property type="entry name" value="PBP_dimer_sf"/>
</dbReference>
<dbReference type="GO" id="GO:0005886">
    <property type="term" value="C:plasma membrane"/>
    <property type="evidence" value="ECO:0007669"/>
    <property type="project" value="UniProtKB-SubCell"/>
</dbReference>
<accession>A0A9P7C268</accession>
<comment type="subcellular location">
    <subcellularLocation>
        <location evidence="2">Cell membrane</location>
    </subcellularLocation>
    <subcellularLocation>
        <location evidence="1">Membrane</location>
        <topology evidence="1">Single-pass membrane protein</topology>
    </subcellularLocation>
</comment>
<dbReference type="PANTHER" id="PTHR30627">
    <property type="entry name" value="PEPTIDOGLYCAN D,D-TRANSPEPTIDASE"/>
    <property type="match status" value="1"/>
</dbReference>
<dbReference type="Gene3D" id="3.90.1310.10">
    <property type="entry name" value="Penicillin-binding protein 2a (Domain 2)"/>
    <property type="match status" value="1"/>
</dbReference>
<evidence type="ECO:0000256" key="1">
    <source>
        <dbReference type="ARBA" id="ARBA00004167"/>
    </source>
</evidence>
<evidence type="ECO:0000259" key="10">
    <source>
        <dbReference type="Pfam" id="PF03717"/>
    </source>
</evidence>
<evidence type="ECO:0000313" key="11">
    <source>
        <dbReference type="EMBL" id="KAG1532038.1"/>
    </source>
</evidence>
<dbReference type="GO" id="GO:0071555">
    <property type="term" value="P:cell wall organization"/>
    <property type="evidence" value="ECO:0007669"/>
    <property type="project" value="UniProtKB-KW"/>
</dbReference>
<evidence type="ECO:0000313" key="12">
    <source>
        <dbReference type="Proteomes" id="UP000740926"/>
    </source>
</evidence>
<dbReference type="Proteomes" id="UP000740926">
    <property type="component" value="Unassembled WGS sequence"/>
</dbReference>
<dbReference type="SUPFAM" id="SSF56519">
    <property type="entry name" value="Penicillin binding protein dimerisation domain"/>
    <property type="match status" value="1"/>
</dbReference>
<dbReference type="GO" id="GO:0008360">
    <property type="term" value="P:regulation of cell shape"/>
    <property type="evidence" value="ECO:0007669"/>
    <property type="project" value="UniProtKB-KW"/>
</dbReference>